<organism evidence="2 3">
    <name type="scientific">Anabarilius grahami</name>
    <name type="common">Kanglang fish</name>
    <name type="synonym">Barilius grahami</name>
    <dbReference type="NCBI Taxonomy" id="495550"/>
    <lineage>
        <taxon>Eukaryota</taxon>
        <taxon>Metazoa</taxon>
        <taxon>Chordata</taxon>
        <taxon>Craniata</taxon>
        <taxon>Vertebrata</taxon>
        <taxon>Euteleostomi</taxon>
        <taxon>Actinopterygii</taxon>
        <taxon>Neopterygii</taxon>
        <taxon>Teleostei</taxon>
        <taxon>Ostariophysi</taxon>
        <taxon>Cypriniformes</taxon>
        <taxon>Xenocyprididae</taxon>
        <taxon>Xenocypridinae</taxon>
        <taxon>Xenocypridinae incertae sedis</taxon>
        <taxon>Anabarilius</taxon>
    </lineage>
</organism>
<reference evidence="2 3" key="1">
    <citation type="submission" date="2018-10" db="EMBL/GenBank/DDBJ databases">
        <title>Genome assembly for a Yunnan-Guizhou Plateau 3E fish, Anabarilius grahami (Regan), and its evolutionary and genetic applications.</title>
        <authorList>
            <person name="Jiang W."/>
        </authorList>
    </citation>
    <scope>NUCLEOTIDE SEQUENCE [LARGE SCALE GENOMIC DNA]</scope>
    <source>
        <strain evidence="2">AG-KIZ</strain>
        <tissue evidence="2">Muscle</tissue>
    </source>
</reference>
<dbReference type="Pfam" id="PF13927">
    <property type="entry name" value="Ig_3"/>
    <property type="match status" value="1"/>
</dbReference>
<dbReference type="PANTHER" id="PTHR21063:SF4">
    <property type="entry name" value="CD48 ANTIGEN-RELATED"/>
    <property type="match status" value="1"/>
</dbReference>
<name>A0A3N0XUT6_ANAGA</name>
<dbReference type="AlphaFoldDB" id="A0A3N0XUT6"/>
<feature type="domain" description="Immunoglobulin" evidence="1">
    <location>
        <begin position="15"/>
        <end position="113"/>
    </location>
</feature>
<feature type="domain" description="Immunoglobulin" evidence="1">
    <location>
        <begin position="123"/>
        <end position="226"/>
    </location>
</feature>
<protein>
    <recommendedName>
        <fullName evidence="1">Immunoglobulin domain-containing protein</fullName>
    </recommendedName>
</protein>
<dbReference type="InterPro" id="IPR036179">
    <property type="entry name" value="Ig-like_dom_sf"/>
</dbReference>
<proteinExistence type="predicted"/>
<dbReference type="SMART" id="SM00409">
    <property type="entry name" value="IG"/>
    <property type="match status" value="2"/>
</dbReference>
<accession>A0A3N0XUT6</accession>
<dbReference type="SUPFAM" id="SSF48726">
    <property type="entry name" value="Immunoglobulin"/>
    <property type="match status" value="2"/>
</dbReference>
<dbReference type="InterPro" id="IPR013783">
    <property type="entry name" value="Ig-like_fold"/>
</dbReference>
<dbReference type="EMBL" id="RJVU01060391">
    <property type="protein sequence ID" value="ROJ49826.1"/>
    <property type="molecule type" value="Genomic_DNA"/>
</dbReference>
<evidence type="ECO:0000313" key="3">
    <source>
        <dbReference type="Proteomes" id="UP000281406"/>
    </source>
</evidence>
<gene>
    <name evidence="2" type="ORF">DPX16_0786</name>
</gene>
<sequence>MIYSSSGVFGVGPDGKSAFVMEGDSVTLHTGVQTNQQEKIHWYHKATRIALINGDLGKICTDDECKERFRGRLKLDHQTGSLTITNITDSDSGEYKLKIISSISEKIYNITVRDVPAAERDEVKRKSVKEGESVTFDTRVIKHLNDVMTWYFNNILIAEITGDQSQICTDVQCVGRFKDRLKLDHQTGSLTIMNTTNTDSGEYTLLINSGSISIIKTFSSFIHSVTGEYQPFSALRY</sequence>
<keyword evidence="3" id="KW-1185">Reference proteome</keyword>
<dbReference type="Proteomes" id="UP000281406">
    <property type="component" value="Unassembled WGS sequence"/>
</dbReference>
<dbReference type="Gene3D" id="2.60.40.10">
    <property type="entry name" value="Immunoglobulins"/>
    <property type="match status" value="2"/>
</dbReference>
<evidence type="ECO:0000313" key="2">
    <source>
        <dbReference type="EMBL" id="ROJ49826.1"/>
    </source>
</evidence>
<dbReference type="OrthoDB" id="8741746at2759"/>
<evidence type="ECO:0000259" key="1">
    <source>
        <dbReference type="SMART" id="SM00409"/>
    </source>
</evidence>
<dbReference type="InterPro" id="IPR003599">
    <property type="entry name" value="Ig_sub"/>
</dbReference>
<comment type="caution">
    <text evidence="2">The sequence shown here is derived from an EMBL/GenBank/DDBJ whole genome shotgun (WGS) entry which is preliminary data.</text>
</comment>
<dbReference type="PANTHER" id="PTHR21063">
    <property type="entry name" value="LFA-3"/>
    <property type="match status" value="1"/>
</dbReference>